<accession>A0AAW1P9S5</accession>
<comment type="caution">
    <text evidence="1">The sequence shown here is derived from an EMBL/GenBank/DDBJ whole genome shotgun (WGS) entry which is preliminary data.</text>
</comment>
<evidence type="ECO:0000313" key="1">
    <source>
        <dbReference type="EMBL" id="KAK9805153.1"/>
    </source>
</evidence>
<organism evidence="1 2">
    <name type="scientific">[Myrmecia] bisecta</name>
    <dbReference type="NCBI Taxonomy" id="41462"/>
    <lineage>
        <taxon>Eukaryota</taxon>
        <taxon>Viridiplantae</taxon>
        <taxon>Chlorophyta</taxon>
        <taxon>core chlorophytes</taxon>
        <taxon>Trebouxiophyceae</taxon>
        <taxon>Trebouxiales</taxon>
        <taxon>Trebouxiaceae</taxon>
        <taxon>Myrmecia</taxon>
    </lineage>
</organism>
<keyword evidence="2" id="KW-1185">Reference proteome</keyword>
<gene>
    <name evidence="1" type="ORF">WJX72_002462</name>
</gene>
<dbReference type="Proteomes" id="UP001489004">
    <property type="component" value="Unassembled WGS sequence"/>
</dbReference>
<reference evidence="1 2" key="1">
    <citation type="journal article" date="2024" name="Nat. Commun.">
        <title>Phylogenomics reveals the evolutionary origins of lichenization in chlorophyte algae.</title>
        <authorList>
            <person name="Puginier C."/>
            <person name="Libourel C."/>
            <person name="Otte J."/>
            <person name="Skaloud P."/>
            <person name="Haon M."/>
            <person name="Grisel S."/>
            <person name="Petersen M."/>
            <person name="Berrin J.G."/>
            <person name="Delaux P.M."/>
            <person name="Dal Grande F."/>
            <person name="Keller J."/>
        </authorList>
    </citation>
    <scope>NUCLEOTIDE SEQUENCE [LARGE SCALE GENOMIC DNA]</scope>
    <source>
        <strain evidence="1 2">SAG 2043</strain>
    </source>
</reference>
<dbReference type="AlphaFoldDB" id="A0AAW1P9S5"/>
<protein>
    <submittedName>
        <fullName evidence="1">Uncharacterized protein</fullName>
    </submittedName>
</protein>
<name>A0AAW1P9S5_9CHLO</name>
<proteinExistence type="predicted"/>
<sequence length="152" mass="18330">MYHHKYNGPFIYFVHFKYNDQFPLRHDYKEPPRNYYPHRRPALLPSSHSVGRRYPITTVAEEDKPLNENQKFQFGELPLDLQELIIKKVLTKGSDIKPHLYPMDKALVMAFPPFWRLREIMQYTHHREAWSNRVQTRDFCHCNIYEGPKSLA</sequence>
<dbReference type="EMBL" id="JALJOR010000016">
    <property type="protein sequence ID" value="KAK9805153.1"/>
    <property type="molecule type" value="Genomic_DNA"/>
</dbReference>
<evidence type="ECO:0000313" key="2">
    <source>
        <dbReference type="Proteomes" id="UP001489004"/>
    </source>
</evidence>